<dbReference type="InterPro" id="IPR023088">
    <property type="entry name" value="PDEase"/>
</dbReference>
<name>U6MWU0_9EIME</name>
<dbReference type="InterPro" id="IPR003607">
    <property type="entry name" value="HD/PDEase_dom"/>
</dbReference>
<evidence type="ECO:0000256" key="1">
    <source>
        <dbReference type="ARBA" id="ARBA00022723"/>
    </source>
</evidence>
<dbReference type="RefSeq" id="XP_013435940.1">
    <property type="nucleotide sequence ID" value="XM_013580486.1"/>
</dbReference>
<dbReference type="PROSITE" id="PS51845">
    <property type="entry name" value="PDEASE_I_2"/>
    <property type="match status" value="1"/>
</dbReference>
<feature type="binding site" evidence="3">
    <location>
        <position position="76"/>
    </location>
    <ligand>
        <name>Zn(2+)</name>
        <dbReference type="ChEBI" id="CHEBI:29105"/>
        <label>1</label>
    </ligand>
</feature>
<dbReference type="VEuPathDB" id="ToxoDB:ENH_00038250"/>
<dbReference type="EMBL" id="HG724488">
    <property type="protein sequence ID" value="CDJ67473.1"/>
    <property type="molecule type" value="Genomic_DNA"/>
</dbReference>
<dbReference type="GO" id="GO:0046872">
    <property type="term" value="F:metal ion binding"/>
    <property type="evidence" value="ECO:0007669"/>
    <property type="project" value="UniProtKB-KW"/>
</dbReference>
<dbReference type="GO" id="GO:0007165">
    <property type="term" value="P:signal transduction"/>
    <property type="evidence" value="ECO:0007669"/>
    <property type="project" value="InterPro"/>
</dbReference>
<evidence type="ECO:0000259" key="4">
    <source>
        <dbReference type="PROSITE" id="PS51845"/>
    </source>
</evidence>
<dbReference type="SUPFAM" id="SSF109604">
    <property type="entry name" value="HD-domain/PDEase-like"/>
    <property type="match status" value="1"/>
</dbReference>
<dbReference type="Proteomes" id="UP000030754">
    <property type="component" value="Unassembled WGS sequence"/>
</dbReference>
<protein>
    <recommendedName>
        <fullName evidence="4">PDEase domain-containing protein</fullName>
    </recommendedName>
</protein>
<dbReference type="InterPro" id="IPR002073">
    <property type="entry name" value="PDEase_catalytic_dom"/>
</dbReference>
<dbReference type="InterPro" id="IPR023174">
    <property type="entry name" value="PDEase_CS"/>
</dbReference>
<dbReference type="PANTHER" id="PTHR11347">
    <property type="entry name" value="CYCLIC NUCLEOTIDE PHOSPHODIESTERASE"/>
    <property type="match status" value="1"/>
</dbReference>
<dbReference type="PROSITE" id="PS00126">
    <property type="entry name" value="PDEASE_I_1"/>
    <property type="match status" value="1"/>
</dbReference>
<accession>U6MWU0</accession>
<keyword evidence="2" id="KW-0378">Hydrolase</keyword>
<organism evidence="5 6">
    <name type="scientific">Eimeria necatrix</name>
    <dbReference type="NCBI Taxonomy" id="51315"/>
    <lineage>
        <taxon>Eukaryota</taxon>
        <taxon>Sar</taxon>
        <taxon>Alveolata</taxon>
        <taxon>Apicomplexa</taxon>
        <taxon>Conoidasida</taxon>
        <taxon>Coccidia</taxon>
        <taxon>Eucoccidiorida</taxon>
        <taxon>Eimeriorina</taxon>
        <taxon>Eimeriidae</taxon>
        <taxon>Eimeria</taxon>
    </lineage>
</organism>
<evidence type="ECO:0000313" key="6">
    <source>
        <dbReference type="Proteomes" id="UP000030754"/>
    </source>
</evidence>
<dbReference type="InterPro" id="IPR036971">
    <property type="entry name" value="PDEase_catalytic_dom_sf"/>
</dbReference>
<feature type="domain" description="PDEase" evidence="4">
    <location>
        <begin position="1"/>
        <end position="223"/>
    </location>
</feature>
<evidence type="ECO:0000256" key="3">
    <source>
        <dbReference type="PIRSR" id="PIRSR623088-3"/>
    </source>
</evidence>
<keyword evidence="1 3" id="KW-0479">Metal-binding</keyword>
<feature type="binding site" evidence="3">
    <location>
        <position position="191"/>
    </location>
    <ligand>
        <name>Zn(2+)</name>
        <dbReference type="ChEBI" id="CHEBI:29105"/>
        <label>1</label>
    </ligand>
</feature>
<sequence>MVQLRLGNPTEVVLTTAPSNFTFTRGSTTSGKQWQPRDGKLLLPSNSFHAYAETQATAWKGLDEEVVICVAALGHDVGHPGLNNAFLVSTNQSLALVYNDNAVLENYHAYITFRTISATAEVDGGILRGLSASAYRQLRKQVIDLILATDMAQHFPILSSFRARNASQTFSVSSNEEDKWMLAKLLIKTGDIGHSMLAWEQHYMWACRVNEEFYKQVSPPLRA</sequence>
<dbReference type="PRINTS" id="PR00387">
    <property type="entry name" value="PDIESTERASE1"/>
</dbReference>
<dbReference type="AlphaFoldDB" id="U6MWU0"/>
<gene>
    <name evidence="5" type="ORF">ENH_00038250</name>
</gene>
<dbReference type="GeneID" id="25473987"/>
<reference evidence="5" key="1">
    <citation type="submission" date="2013-10" db="EMBL/GenBank/DDBJ databases">
        <title>Genomic analysis of the causative agents of coccidiosis in chickens.</title>
        <authorList>
            <person name="Reid A.J."/>
            <person name="Blake D."/>
            <person name="Billington K."/>
            <person name="Browne H."/>
            <person name="Dunn M."/>
            <person name="Hung S."/>
            <person name="Kawahara F."/>
            <person name="Miranda-Saavedra D."/>
            <person name="Mourier T."/>
            <person name="Nagra H."/>
            <person name="Otto T.D."/>
            <person name="Rawlings N."/>
            <person name="Sanchez A."/>
            <person name="Sanders M."/>
            <person name="Subramaniam C."/>
            <person name="Tay Y."/>
            <person name="Dear P."/>
            <person name="Doerig C."/>
            <person name="Gruber A."/>
            <person name="Parkinson J."/>
            <person name="Shirley M."/>
            <person name="Wan K.L."/>
            <person name="Berriman M."/>
            <person name="Tomley F."/>
            <person name="Pain A."/>
        </authorList>
    </citation>
    <scope>NUCLEOTIDE SEQUENCE [LARGE SCALE GENOMIC DNA]</scope>
    <source>
        <strain evidence="5">Houghton</strain>
    </source>
</reference>
<dbReference type="GO" id="GO:0004114">
    <property type="term" value="F:3',5'-cyclic-nucleotide phosphodiesterase activity"/>
    <property type="evidence" value="ECO:0007669"/>
    <property type="project" value="InterPro"/>
</dbReference>
<evidence type="ECO:0000313" key="5">
    <source>
        <dbReference type="EMBL" id="CDJ67473.1"/>
    </source>
</evidence>
<evidence type="ECO:0000256" key="2">
    <source>
        <dbReference type="ARBA" id="ARBA00022801"/>
    </source>
</evidence>
<dbReference type="CDD" id="cd00077">
    <property type="entry name" value="HDc"/>
    <property type="match status" value="1"/>
</dbReference>
<dbReference type="Gene3D" id="1.10.1300.10">
    <property type="entry name" value="3'5'-cyclic nucleotide phosphodiesterase, catalytic domain"/>
    <property type="match status" value="1"/>
</dbReference>
<feature type="binding site" evidence="3">
    <location>
        <position position="75"/>
    </location>
    <ligand>
        <name>Zn(2+)</name>
        <dbReference type="ChEBI" id="CHEBI:29105"/>
        <label>1</label>
    </ligand>
</feature>
<dbReference type="OrthoDB" id="440082at2759"/>
<dbReference type="Pfam" id="PF00233">
    <property type="entry name" value="PDEase_I"/>
    <property type="match status" value="1"/>
</dbReference>
<keyword evidence="6" id="KW-1185">Reference proteome</keyword>
<feature type="binding site" evidence="3">
    <location>
        <position position="76"/>
    </location>
    <ligand>
        <name>Zn(2+)</name>
        <dbReference type="ChEBI" id="CHEBI:29105"/>
        <label>2</label>
    </ligand>
</feature>
<proteinExistence type="predicted"/>
<reference evidence="5" key="2">
    <citation type="submission" date="2013-10" db="EMBL/GenBank/DDBJ databases">
        <authorList>
            <person name="Aslett M."/>
        </authorList>
    </citation>
    <scope>NUCLEOTIDE SEQUENCE [LARGE SCALE GENOMIC DNA]</scope>
    <source>
        <strain evidence="5">Houghton</strain>
    </source>
</reference>